<feature type="compositionally biased region" description="Polar residues" evidence="1">
    <location>
        <begin position="229"/>
        <end position="255"/>
    </location>
</feature>
<protein>
    <recommendedName>
        <fullName evidence="5">Endosomal spry domain-containing protein</fullName>
    </recommendedName>
</protein>
<evidence type="ECO:0000256" key="1">
    <source>
        <dbReference type="SAM" id="MobiDB-lite"/>
    </source>
</evidence>
<keyword evidence="4" id="KW-1185">Reference proteome</keyword>
<dbReference type="AlphaFoldDB" id="A0A9N9W2K5"/>
<dbReference type="OrthoDB" id="5393404at2759"/>
<accession>A0A9N9W2K5</accession>
<feature type="region of interest" description="Disordered" evidence="1">
    <location>
        <begin position="142"/>
        <end position="363"/>
    </location>
</feature>
<sequence>MAPTQDLGSVSGSFTETHRLFTRADSKDPSRGVLDPHDINNAGFFVLFALIGVAFVVTGIWFFFWAKNGGFHFRETDWDDYKTTVLRRRGPNGTVLSGATESTDLGGGSVYKDVADHDARTVDYDGRTADYDGRTVITESTGMTGITAGASDIGAREKRKKKKEQRDQERERRRKERGDKSSSRRHVGEEGVEDAEAEAKAKAELRNYRHEKPARVGGLNKVPEGSEWDGSTNPADSTISSSLLSGRESTPTSTPTKEKRGIRKVYSTADRNDRNEQQRVRAEARRERDENRVARRDFSFQRSVVGSESQAAESLLESNSDLGTKSYHHPMPELRQQQREREREERRARRGGYRRGRGEDEDL</sequence>
<feature type="compositionally biased region" description="Basic and acidic residues" evidence="1">
    <location>
        <begin position="164"/>
        <end position="189"/>
    </location>
</feature>
<feature type="compositionally biased region" description="Low complexity" evidence="1">
    <location>
        <begin position="307"/>
        <end position="320"/>
    </location>
</feature>
<keyword evidence="2" id="KW-1133">Transmembrane helix</keyword>
<feature type="compositionally biased region" description="Basic and acidic residues" evidence="1">
    <location>
        <begin position="197"/>
        <end position="214"/>
    </location>
</feature>
<organism evidence="3 4">
    <name type="scientific">Clonostachys solani</name>
    <dbReference type="NCBI Taxonomy" id="160281"/>
    <lineage>
        <taxon>Eukaryota</taxon>
        <taxon>Fungi</taxon>
        <taxon>Dikarya</taxon>
        <taxon>Ascomycota</taxon>
        <taxon>Pezizomycotina</taxon>
        <taxon>Sordariomycetes</taxon>
        <taxon>Hypocreomycetidae</taxon>
        <taxon>Hypocreales</taxon>
        <taxon>Bionectriaceae</taxon>
        <taxon>Clonostachys</taxon>
    </lineage>
</organism>
<evidence type="ECO:0000313" key="3">
    <source>
        <dbReference type="EMBL" id="CAH0044256.1"/>
    </source>
</evidence>
<keyword evidence="2" id="KW-0812">Transmembrane</keyword>
<comment type="caution">
    <text evidence="3">The sequence shown here is derived from an EMBL/GenBank/DDBJ whole genome shotgun (WGS) entry which is preliminary data.</text>
</comment>
<keyword evidence="2" id="KW-0472">Membrane</keyword>
<reference evidence="3 4" key="2">
    <citation type="submission" date="2021-10" db="EMBL/GenBank/DDBJ databases">
        <authorList>
            <person name="Piombo E."/>
        </authorList>
    </citation>
    <scope>NUCLEOTIDE SEQUENCE [LARGE SCALE GENOMIC DNA]</scope>
</reference>
<evidence type="ECO:0000313" key="4">
    <source>
        <dbReference type="Proteomes" id="UP000775872"/>
    </source>
</evidence>
<feature type="compositionally biased region" description="Basic and acidic residues" evidence="1">
    <location>
        <begin position="330"/>
        <end position="347"/>
    </location>
</feature>
<dbReference type="Proteomes" id="UP000775872">
    <property type="component" value="Unassembled WGS sequence"/>
</dbReference>
<dbReference type="EMBL" id="CABFOC020000005">
    <property type="protein sequence ID" value="CAH0044256.1"/>
    <property type="molecule type" value="Genomic_DNA"/>
</dbReference>
<proteinExistence type="predicted"/>
<name>A0A9N9W2K5_9HYPO</name>
<reference evidence="4" key="1">
    <citation type="submission" date="2019-06" db="EMBL/GenBank/DDBJ databases">
        <authorList>
            <person name="Broberg M."/>
        </authorList>
    </citation>
    <scope>NUCLEOTIDE SEQUENCE [LARGE SCALE GENOMIC DNA]</scope>
</reference>
<feature type="transmembrane region" description="Helical" evidence="2">
    <location>
        <begin position="42"/>
        <end position="64"/>
    </location>
</feature>
<evidence type="ECO:0008006" key="5">
    <source>
        <dbReference type="Google" id="ProtNLM"/>
    </source>
</evidence>
<feature type="compositionally biased region" description="Basic and acidic residues" evidence="1">
    <location>
        <begin position="270"/>
        <end position="299"/>
    </location>
</feature>
<evidence type="ECO:0000256" key="2">
    <source>
        <dbReference type="SAM" id="Phobius"/>
    </source>
</evidence>
<gene>
    <name evidence="3" type="ORF">CSOL1703_00009996</name>
</gene>